<proteinExistence type="predicted"/>
<dbReference type="Gene3D" id="2.70.70.10">
    <property type="entry name" value="Glucose Permease (Domain IIA)"/>
    <property type="match status" value="1"/>
</dbReference>
<dbReference type="PANTHER" id="PTHR21666:SF288">
    <property type="entry name" value="CELL DIVISION PROTEIN YTFB"/>
    <property type="match status" value="1"/>
</dbReference>
<dbReference type="RefSeq" id="WP_007871964.1">
    <property type="nucleotide sequence ID" value="NZ_CAXURC020000001.1"/>
</dbReference>
<evidence type="ECO:0000256" key="1">
    <source>
        <dbReference type="ARBA" id="ARBA00001947"/>
    </source>
</evidence>
<evidence type="ECO:0000256" key="7">
    <source>
        <dbReference type="SAM" id="MobiDB-lite"/>
    </source>
</evidence>
<feature type="region of interest" description="Disordered" evidence="7">
    <location>
        <begin position="1"/>
        <end position="29"/>
    </location>
</feature>
<feature type="transmembrane region" description="Helical" evidence="8">
    <location>
        <begin position="33"/>
        <end position="58"/>
    </location>
</feature>
<evidence type="ECO:0000256" key="4">
    <source>
        <dbReference type="ARBA" id="ARBA00022801"/>
    </source>
</evidence>
<dbReference type="GO" id="GO:0006508">
    <property type="term" value="P:proteolysis"/>
    <property type="evidence" value="ECO:0007669"/>
    <property type="project" value="UniProtKB-KW"/>
</dbReference>
<name>A0A256GM25_9HYPH</name>
<dbReference type="InterPro" id="IPR016047">
    <property type="entry name" value="M23ase_b-sheet_dom"/>
</dbReference>
<comment type="caution">
    <text evidence="11">The sequence shown here is derived from an EMBL/GenBank/DDBJ whole genome shotgun (WGS) entry which is preliminary data.</text>
</comment>
<evidence type="ECO:0000256" key="3">
    <source>
        <dbReference type="ARBA" id="ARBA00022723"/>
    </source>
</evidence>
<dbReference type="Gene3D" id="3.10.450.350">
    <property type="match status" value="1"/>
</dbReference>
<dbReference type="STRING" id="419475.A8A54_16580"/>
<keyword evidence="8" id="KW-0472">Membrane</keyword>
<keyword evidence="4" id="KW-0378">Hydrolase</keyword>
<dbReference type="PANTHER" id="PTHR21666">
    <property type="entry name" value="PEPTIDASE-RELATED"/>
    <property type="match status" value="1"/>
</dbReference>
<dbReference type="AlphaFoldDB" id="A0A256GM25"/>
<dbReference type="InterPro" id="IPR011055">
    <property type="entry name" value="Dup_hybrid_motif"/>
</dbReference>
<dbReference type="EMBL" id="NNRM01000016">
    <property type="protein sequence ID" value="OYR28225.1"/>
    <property type="molecule type" value="Genomic_DNA"/>
</dbReference>
<keyword evidence="5" id="KW-0862">Zinc</keyword>
<keyword evidence="8" id="KW-1133">Transmembrane helix</keyword>
<dbReference type="EMBL" id="PKQI01000002">
    <property type="protein sequence ID" value="NNV21726.1"/>
    <property type="molecule type" value="Genomic_DNA"/>
</dbReference>
<reference evidence="11 12" key="1">
    <citation type="submission" date="2017-07" db="EMBL/GenBank/DDBJ databases">
        <title>Phylogenetic study on the rhizospheric bacterium Ochrobactrum sp. A44.</title>
        <authorList>
            <person name="Krzyzanowska D.M."/>
            <person name="Ossowicki A."/>
            <person name="Rajewska M."/>
            <person name="Maciag T."/>
            <person name="Kaczynski Z."/>
            <person name="Czerwicka M."/>
            <person name="Jafra S."/>
        </authorList>
    </citation>
    <scope>NUCLEOTIDE SEQUENCE [LARGE SCALE GENOMIC DNA]</scope>
    <source>
        <strain evidence="11 12">CCUG 30717</strain>
    </source>
</reference>
<dbReference type="Pfam" id="PF01551">
    <property type="entry name" value="Peptidase_M23"/>
    <property type="match status" value="1"/>
</dbReference>
<gene>
    <name evidence="11" type="ORF">CEV34_1227</name>
    <name evidence="10" type="ORF">EHE22_14945</name>
</gene>
<evidence type="ECO:0000313" key="13">
    <source>
        <dbReference type="Proteomes" id="UP000526233"/>
    </source>
</evidence>
<keyword evidence="3" id="KW-0479">Metal-binding</keyword>
<evidence type="ECO:0000259" key="9">
    <source>
        <dbReference type="Pfam" id="PF01551"/>
    </source>
</evidence>
<evidence type="ECO:0000256" key="6">
    <source>
        <dbReference type="ARBA" id="ARBA00023049"/>
    </source>
</evidence>
<evidence type="ECO:0000256" key="8">
    <source>
        <dbReference type="SAM" id="Phobius"/>
    </source>
</evidence>
<reference evidence="10 13" key="2">
    <citation type="submission" date="2018-11" db="EMBL/GenBank/DDBJ databases">
        <title>Genome sequencing and analysis.</title>
        <authorList>
            <person name="Huang Y.-T."/>
        </authorList>
    </citation>
    <scope>NUCLEOTIDE SEQUENCE [LARGE SCALE GENOMIC DNA]</scope>
    <source>
        <strain evidence="10 13">SHIN</strain>
    </source>
</reference>
<keyword evidence="12" id="KW-1185">Reference proteome</keyword>
<dbReference type="InterPro" id="IPR050570">
    <property type="entry name" value="Cell_wall_metabolism_enzyme"/>
</dbReference>
<dbReference type="GO" id="GO:0004222">
    <property type="term" value="F:metalloendopeptidase activity"/>
    <property type="evidence" value="ECO:0007669"/>
    <property type="project" value="TreeGrafter"/>
</dbReference>
<evidence type="ECO:0000256" key="2">
    <source>
        <dbReference type="ARBA" id="ARBA00022670"/>
    </source>
</evidence>
<dbReference type="Proteomes" id="UP000526233">
    <property type="component" value="Unassembled WGS sequence"/>
</dbReference>
<dbReference type="GO" id="GO:0046872">
    <property type="term" value="F:metal ion binding"/>
    <property type="evidence" value="ECO:0007669"/>
    <property type="project" value="UniProtKB-KW"/>
</dbReference>
<keyword evidence="6" id="KW-0482">Metalloprotease</keyword>
<dbReference type="SUPFAM" id="SSF51261">
    <property type="entry name" value="Duplicated hybrid motif"/>
    <property type="match status" value="1"/>
</dbReference>
<organism evidence="11 12">
    <name type="scientific">Brucella pseudogrignonensis</name>
    <dbReference type="NCBI Taxonomy" id="419475"/>
    <lineage>
        <taxon>Bacteria</taxon>
        <taxon>Pseudomonadati</taxon>
        <taxon>Pseudomonadota</taxon>
        <taxon>Alphaproteobacteria</taxon>
        <taxon>Hyphomicrobiales</taxon>
        <taxon>Brucellaceae</taxon>
        <taxon>Brucella/Ochrobactrum group</taxon>
        <taxon>Brucella</taxon>
    </lineage>
</organism>
<keyword evidence="8" id="KW-0812">Transmembrane</keyword>
<protein>
    <submittedName>
        <fullName evidence="10">M23 family metallopeptidase</fullName>
    </submittedName>
    <submittedName>
        <fullName evidence="11">Peptidase M23 family protein</fullName>
    </submittedName>
</protein>
<feature type="domain" description="M23ase beta-sheet core" evidence="9">
    <location>
        <begin position="507"/>
        <end position="604"/>
    </location>
</feature>
<evidence type="ECO:0000256" key="5">
    <source>
        <dbReference type="ARBA" id="ARBA00022833"/>
    </source>
</evidence>
<evidence type="ECO:0000313" key="10">
    <source>
        <dbReference type="EMBL" id="NNV21726.1"/>
    </source>
</evidence>
<dbReference type="Proteomes" id="UP000216188">
    <property type="component" value="Unassembled WGS sequence"/>
</dbReference>
<accession>A0A256GM25</accession>
<evidence type="ECO:0000313" key="11">
    <source>
        <dbReference type="EMBL" id="OYR28225.1"/>
    </source>
</evidence>
<sequence length="651" mass="70792">MKEMGPNNLDPGDEPPLTVGGRRRPPDRREVSARWLAGTFLTGVTSCMLIGVALFAALDGREQLATPPEILARNDMPGIANDTSVTKGARLVSTISKQKANDRRRFDLSTMQKVGEREVIRTRPFELVSMTLAVDHPTSRKYPAFDAMAIFSEGPAAALPADTGQIYGAKVESEVSLRVEDFPLNSVAFDASNDLTVDEVEKVVRDTGVLLTDGDVQVASLHYVDPARFGGTDSSFALSPALGVKITQENVSVAQRADDEETGSGFSEELIPFHQTMEIDQALESAGYSGEDATNMASALTKLLNSPRLKEGSVLRIGTETRDDEDRIVRASVYHRTTHLVTIALNDRQQYVPSDQPEETPLLASAFDGDAPPAAIRGNLPSVYDGISRAALAYGMTETMREQLVKMLATDVDLQARLSQSDKIDAFFSLPDDPEKPDGESQLLYVAANFSGTTRKFYRYQAPDGAVDYFNEDGKSAKQFLLRNPVPNGVFRSPFGMRRHPILGYSRMHTGVDWAAPRGTPIIASGNGVVEKAGWTNGYGNQTLIRHANGYVSSYSHQNAIARGVSAGQRVRQGQVIGFVGSTGLSTGPHLHYELIVNGTKVDPLRIRLPDNKALQGKELEAFKQERDRIDTLLNNDDADTKVASSGSTKS</sequence>
<comment type="cofactor">
    <cofactor evidence="1">
        <name>Zn(2+)</name>
        <dbReference type="ChEBI" id="CHEBI:29105"/>
    </cofactor>
</comment>
<keyword evidence="2" id="KW-0645">Protease</keyword>
<dbReference type="CDD" id="cd12797">
    <property type="entry name" value="M23_peptidase"/>
    <property type="match status" value="1"/>
</dbReference>
<evidence type="ECO:0000313" key="12">
    <source>
        <dbReference type="Proteomes" id="UP000216188"/>
    </source>
</evidence>